<gene>
    <name evidence="1" type="ORF">GCM10010124_14120</name>
</gene>
<evidence type="ECO:0000313" key="1">
    <source>
        <dbReference type="EMBL" id="GGK22744.1"/>
    </source>
</evidence>
<protein>
    <submittedName>
        <fullName evidence="1">Uncharacterized protein</fullName>
    </submittedName>
</protein>
<dbReference type="AlphaFoldDB" id="A0A8J3FFY2"/>
<comment type="caution">
    <text evidence="1">The sequence shown here is derived from an EMBL/GenBank/DDBJ whole genome shotgun (WGS) entry which is preliminary data.</text>
</comment>
<accession>A0A8J3FFY2</accession>
<evidence type="ECO:0000313" key="2">
    <source>
        <dbReference type="Proteomes" id="UP000662200"/>
    </source>
</evidence>
<reference evidence="1" key="2">
    <citation type="submission" date="2020-09" db="EMBL/GenBank/DDBJ databases">
        <authorList>
            <person name="Sun Q."/>
            <person name="Ohkuma M."/>
        </authorList>
    </citation>
    <scope>NUCLEOTIDE SEQUENCE</scope>
    <source>
        <strain evidence="1">JCM 3091</strain>
    </source>
</reference>
<proteinExistence type="predicted"/>
<organism evidence="1 2">
    <name type="scientific">Pilimelia terevasa</name>
    <dbReference type="NCBI Taxonomy" id="53372"/>
    <lineage>
        <taxon>Bacteria</taxon>
        <taxon>Bacillati</taxon>
        <taxon>Actinomycetota</taxon>
        <taxon>Actinomycetes</taxon>
        <taxon>Micromonosporales</taxon>
        <taxon>Micromonosporaceae</taxon>
        <taxon>Pilimelia</taxon>
    </lineage>
</organism>
<sequence length="82" mass="8840">MGDMERRPFAAQARAANARPYHGRLALVVKFRRRPAASSPETGPVTFTIRPSMRCGIAVVKLPLSVSTIMAAFVAQERAAGT</sequence>
<dbReference type="Proteomes" id="UP000662200">
    <property type="component" value="Unassembled WGS sequence"/>
</dbReference>
<dbReference type="EMBL" id="BMQC01000003">
    <property type="protein sequence ID" value="GGK22744.1"/>
    <property type="molecule type" value="Genomic_DNA"/>
</dbReference>
<reference evidence="1" key="1">
    <citation type="journal article" date="2014" name="Int. J. Syst. Evol. Microbiol.">
        <title>Complete genome sequence of Corynebacterium casei LMG S-19264T (=DSM 44701T), isolated from a smear-ripened cheese.</title>
        <authorList>
            <consortium name="US DOE Joint Genome Institute (JGI-PGF)"/>
            <person name="Walter F."/>
            <person name="Albersmeier A."/>
            <person name="Kalinowski J."/>
            <person name="Ruckert C."/>
        </authorList>
    </citation>
    <scope>NUCLEOTIDE SEQUENCE</scope>
    <source>
        <strain evidence="1">JCM 3091</strain>
    </source>
</reference>
<keyword evidence="2" id="KW-1185">Reference proteome</keyword>
<name>A0A8J3FFY2_9ACTN</name>